<dbReference type="InterPro" id="IPR036259">
    <property type="entry name" value="MFS_trans_sf"/>
</dbReference>
<evidence type="ECO:0000259" key="6">
    <source>
        <dbReference type="PROSITE" id="PS50850"/>
    </source>
</evidence>
<dbReference type="PATRIC" id="fig|592022.4.peg.2119"/>
<organism evidence="7 8">
    <name type="scientific">Priestia megaterium (strain ATCC 14581 / DSM 32 / CCUG 1817 / JCM 2506 / NBRC 15308 / NCIMB 9376 / NCTC 10342 / NRRL B-14308 / VKM B-512 / Ford 19)</name>
    <name type="common">Bacillus megaterium</name>
    <dbReference type="NCBI Taxonomy" id="1348623"/>
    <lineage>
        <taxon>Bacteria</taxon>
        <taxon>Bacillati</taxon>
        <taxon>Bacillota</taxon>
        <taxon>Bacilli</taxon>
        <taxon>Bacillales</taxon>
        <taxon>Bacillaceae</taxon>
        <taxon>Priestia</taxon>
    </lineage>
</organism>
<evidence type="ECO:0000256" key="2">
    <source>
        <dbReference type="ARBA" id="ARBA00022448"/>
    </source>
</evidence>
<feature type="domain" description="Major facilitator superfamily (MFS) profile" evidence="6">
    <location>
        <begin position="18"/>
        <end position="397"/>
    </location>
</feature>
<evidence type="ECO:0000313" key="8">
    <source>
        <dbReference type="Proteomes" id="UP000031829"/>
    </source>
</evidence>
<dbReference type="HOGENOM" id="CLU_040537_2_0_9"/>
<dbReference type="PANTHER" id="PTHR43129:SF1">
    <property type="entry name" value="FOSMIDOMYCIN RESISTANCE PROTEIN"/>
    <property type="match status" value="1"/>
</dbReference>
<sequence length="405" mass="44298">MQAAARTQQAQPATIYRILFAISLGHFLNDCMQSVIPALFPVLEKSMNLNYTQIGWIAFALNMTSSIMQPVFGVFADKRPSPFLLPIAMCLSMIGMVGLALAPNFYFVIISVLFVGFGSAIFHPEGSRVAYMAAGGKRGLAQSIYQVGGNTGQSMAPLFTAFIFIGLGQFGTIWFTLIAGIGVVVLYSVSKWYKSELATRQRLKKKQSDASFTMNKQIIFAVGLLIFLVFARSWYGAGILNFFQFYIIEKFNLPIKSAQLYVFLFMIAGVFGTFFGGPLADRFGKRNILLFSMLGSVPFTLLLPHVSLGVAAPLLVLIGFILQSSFSVTVVYAQELMPGKIGLVSGLIVGLAFGMGALGAVVFGKLADVFSLQFIMLFCSYLPILGLLTWLLPSDKRVKEMHEAK</sequence>
<evidence type="ECO:0000256" key="5">
    <source>
        <dbReference type="ARBA" id="ARBA00023136"/>
    </source>
</evidence>
<dbReference type="PANTHER" id="PTHR43129">
    <property type="entry name" value="FOSMIDOMYCIN RESISTANCE PROTEIN"/>
    <property type="match status" value="1"/>
</dbReference>
<dbReference type="InterPro" id="IPR020846">
    <property type="entry name" value="MFS_dom"/>
</dbReference>
<dbReference type="GeneID" id="93642525"/>
<accession>A0A0B6AKS3</accession>
<evidence type="ECO:0000256" key="4">
    <source>
        <dbReference type="ARBA" id="ARBA00022989"/>
    </source>
</evidence>
<evidence type="ECO:0000313" key="7">
    <source>
        <dbReference type="EMBL" id="AJI25460.1"/>
    </source>
</evidence>
<evidence type="ECO:0000256" key="3">
    <source>
        <dbReference type="ARBA" id="ARBA00022692"/>
    </source>
</evidence>
<proteinExistence type="predicted"/>
<dbReference type="EMBL" id="CP009920">
    <property type="protein sequence ID" value="AJI25460.1"/>
    <property type="molecule type" value="Genomic_DNA"/>
</dbReference>
<name>A0A0B6AKS3_PRIM2</name>
<protein>
    <submittedName>
        <fullName evidence="7">Major Facilitator Superfamily protein</fullName>
    </submittedName>
</protein>
<dbReference type="PROSITE" id="PS50850">
    <property type="entry name" value="MFS"/>
    <property type="match status" value="1"/>
</dbReference>
<dbReference type="AlphaFoldDB" id="A0A0B6AKS3"/>
<dbReference type="Proteomes" id="UP000031829">
    <property type="component" value="Chromosome"/>
</dbReference>
<keyword evidence="4" id="KW-1133">Transmembrane helix</keyword>
<keyword evidence="5" id="KW-0472">Membrane</keyword>
<dbReference type="SUPFAM" id="SSF103473">
    <property type="entry name" value="MFS general substrate transporter"/>
    <property type="match status" value="1"/>
</dbReference>
<dbReference type="GO" id="GO:0022857">
    <property type="term" value="F:transmembrane transporter activity"/>
    <property type="evidence" value="ECO:0007669"/>
    <property type="project" value="InterPro"/>
</dbReference>
<reference evidence="7 8" key="1">
    <citation type="journal article" date="2015" name="Genome Announc.">
        <title>Complete genome sequences for 35 biothreat assay-relevant bacillus species.</title>
        <authorList>
            <person name="Johnson S.L."/>
            <person name="Daligault H.E."/>
            <person name="Davenport K.W."/>
            <person name="Jaissle J."/>
            <person name="Frey K.G."/>
            <person name="Ladner J.T."/>
            <person name="Broomall S.M."/>
            <person name="Bishop-Lilly K.A."/>
            <person name="Bruce D.C."/>
            <person name="Gibbons H.S."/>
            <person name="Coyne S.R."/>
            <person name="Lo C.C."/>
            <person name="Meincke L."/>
            <person name="Munk A.C."/>
            <person name="Koroleva G.I."/>
            <person name="Rosenzweig C.N."/>
            <person name="Palacios G.F."/>
            <person name="Redden C.L."/>
            <person name="Minogue T.D."/>
            <person name="Chain P.S."/>
        </authorList>
    </citation>
    <scope>NUCLEOTIDE SEQUENCE [LARGE SCALE GENOMIC DNA]</scope>
    <source>
        <strain evidence="8">ATCC 14581 / DSM 32 / JCM 2506 / NBRC 15308 / NCIMB 9376 / NCTC 10342 / NRRL B-14308 / VKM B-512</strain>
    </source>
</reference>
<dbReference type="Pfam" id="PF07690">
    <property type="entry name" value="MFS_1"/>
    <property type="match status" value="1"/>
</dbReference>
<evidence type="ECO:0000256" key="1">
    <source>
        <dbReference type="ARBA" id="ARBA00004651"/>
    </source>
</evidence>
<keyword evidence="2" id="KW-0813">Transport</keyword>
<gene>
    <name evidence="7" type="ORF">BG04_4523</name>
</gene>
<dbReference type="GO" id="GO:0005886">
    <property type="term" value="C:plasma membrane"/>
    <property type="evidence" value="ECO:0007669"/>
    <property type="project" value="UniProtKB-SubCell"/>
</dbReference>
<dbReference type="Gene3D" id="1.20.1250.20">
    <property type="entry name" value="MFS general substrate transporter like domains"/>
    <property type="match status" value="2"/>
</dbReference>
<dbReference type="CDD" id="cd17478">
    <property type="entry name" value="MFS_FsR"/>
    <property type="match status" value="1"/>
</dbReference>
<dbReference type="InterPro" id="IPR011701">
    <property type="entry name" value="MFS"/>
</dbReference>
<keyword evidence="3" id="KW-0812">Transmembrane</keyword>
<dbReference type="KEGG" id="bmeg:BG04_4523"/>
<comment type="subcellular location">
    <subcellularLocation>
        <location evidence="1">Cell membrane</location>
        <topology evidence="1">Multi-pass membrane protein</topology>
    </subcellularLocation>
</comment>
<dbReference type="RefSeq" id="WP_013083032.1">
    <property type="nucleotide sequence ID" value="NZ_BCVB01000005.1"/>
</dbReference>